<dbReference type="Proteomes" id="UP000322225">
    <property type="component" value="Chromosome 5"/>
</dbReference>
<protein>
    <submittedName>
        <fullName evidence="2">Uncharacterized protein</fullName>
    </submittedName>
</protein>
<feature type="region of interest" description="Disordered" evidence="1">
    <location>
        <begin position="1"/>
        <end position="58"/>
    </location>
</feature>
<evidence type="ECO:0000313" key="2">
    <source>
        <dbReference type="EMBL" id="WWD18403.1"/>
    </source>
</evidence>
<evidence type="ECO:0000256" key="1">
    <source>
        <dbReference type="SAM" id="MobiDB-lite"/>
    </source>
</evidence>
<evidence type="ECO:0000313" key="3">
    <source>
        <dbReference type="Proteomes" id="UP000322225"/>
    </source>
</evidence>
<name>A0A5M6C810_9TREE</name>
<accession>A0A5M6C810</accession>
<dbReference type="KEGG" id="ksn:43585343"/>
<sequence length="108" mass="11525">MGQYDMDEGYNPDSTPLLGSSSSSHGSEPPAYPPPLDKSTPADAVRADQPAPQAGMSTTAAVSNADLLDVNANRGHFHLDMCWGALTIRLNCWIPNQLCFNNWCNCGG</sequence>
<dbReference type="EMBL" id="CP144055">
    <property type="protein sequence ID" value="WWD18403.1"/>
    <property type="molecule type" value="Genomic_DNA"/>
</dbReference>
<proteinExistence type="predicted"/>
<reference evidence="2" key="1">
    <citation type="submission" date="2017-08" db="EMBL/GenBank/DDBJ databases">
        <authorList>
            <person name="Cuomo C."/>
            <person name="Billmyre B."/>
            <person name="Heitman J."/>
        </authorList>
    </citation>
    <scope>NUCLEOTIDE SEQUENCE</scope>
    <source>
        <strain evidence="2">CBS 12478</strain>
    </source>
</reference>
<feature type="compositionally biased region" description="Acidic residues" evidence="1">
    <location>
        <begin position="1"/>
        <end position="10"/>
    </location>
</feature>
<keyword evidence="3" id="KW-1185">Reference proteome</keyword>
<dbReference type="GeneID" id="43585343"/>
<reference evidence="2" key="2">
    <citation type="submission" date="2024-01" db="EMBL/GenBank/DDBJ databases">
        <title>Comparative genomics of Cryptococcus and Kwoniella reveals pathogenesis evolution and contrasting modes of karyotype evolution via chromosome fusion or intercentromeric recombination.</title>
        <authorList>
            <person name="Coelho M.A."/>
            <person name="David-Palma M."/>
            <person name="Shea T."/>
            <person name="Bowers K."/>
            <person name="McGinley-Smith S."/>
            <person name="Mohammad A.W."/>
            <person name="Gnirke A."/>
            <person name="Yurkov A.M."/>
            <person name="Nowrousian M."/>
            <person name="Sun S."/>
            <person name="Cuomo C.A."/>
            <person name="Heitman J."/>
        </authorList>
    </citation>
    <scope>NUCLEOTIDE SEQUENCE</scope>
    <source>
        <strain evidence="2">CBS 12478</strain>
    </source>
</reference>
<dbReference type="AlphaFoldDB" id="A0A5M6C810"/>
<organism evidence="2 3">
    <name type="scientific">Kwoniella shandongensis</name>
    <dbReference type="NCBI Taxonomy" id="1734106"/>
    <lineage>
        <taxon>Eukaryota</taxon>
        <taxon>Fungi</taxon>
        <taxon>Dikarya</taxon>
        <taxon>Basidiomycota</taxon>
        <taxon>Agaricomycotina</taxon>
        <taxon>Tremellomycetes</taxon>
        <taxon>Tremellales</taxon>
        <taxon>Cryptococcaceae</taxon>
        <taxon>Kwoniella</taxon>
    </lineage>
</organism>
<dbReference type="RefSeq" id="XP_031864132.1">
    <property type="nucleotide sequence ID" value="XM_032001242.1"/>
</dbReference>
<gene>
    <name evidence="2" type="ORF">CI109_102853</name>
</gene>